<reference evidence="8 9" key="1">
    <citation type="submission" date="2014-11" db="EMBL/GenBank/DDBJ databases">
        <title>Genome sequencing of Pantoea rodasii ND03.</title>
        <authorList>
            <person name="Muhamad Yunos N.Y."/>
            <person name="Chan K.-G."/>
        </authorList>
    </citation>
    <scope>NUCLEOTIDE SEQUENCE [LARGE SCALE GENOMIC DNA]</scope>
    <source>
        <strain evidence="8 9">ND03</strain>
    </source>
</reference>
<accession>A0A0B1RF32</accession>
<keyword evidence="4" id="KW-0233">DNA recombination</keyword>
<dbReference type="InterPro" id="IPR015094">
    <property type="entry name" value="Integrase_lambda-typ_DNA-bd_N"/>
</dbReference>
<keyword evidence="2" id="KW-0229">DNA integration</keyword>
<dbReference type="EMBL" id="JTJJ01000011">
    <property type="protein sequence ID" value="KHJ69690.1"/>
    <property type="molecule type" value="Genomic_DNA"/>
</dbReference>
<organism evidence="8 9">
    <name type="scientific">Pantoea rodasii</name>
    <dbReference type="NCBI Taxonomy" id="1076549"/>
    <lineage>
        <taxon>Bacteria</taxon>
        <taxon>Pseudomonadati</taxon>
        <taxon>Pseudomonadota</taxon>
        <taxon>Gammaproteobacteria</taxon>
        <taxon>Enterobacterales</taxon>
        <taxon>Erwiniaceae</taxon>
        <taxon>Pantoea</taxon>
    </lineage>
</organism>
<dbReference type="Pfam" id="PF22022">
    <property type="entry name" value="Phage_int_M"/>
    <property type="match status" value="1"/>
</dbReference>
<evidence type="ECO:0000256" key="1">
    <source>
        <dbReference type="ARBA" id="ARBA00008857"/>
    </source>
</evidence>
<proteinExistence type="inferred from homology"/>
<keyword evidence="3 5" id="KW-0238">DNA-binding</keyword>
<evidence type="ECO:0000313" key="9">
    <source>
        <dbReference type="Proteomes" id="UP000030853"/>
    </source>
</evidence>
<evidence type="ECO:0000256" key="3">
    <source>
        <dbReference type="ARBA" id="ARBA00023125"/>
    </source>
</evidence>
<dbReference type="RefSeq" id="WP_039327946.1">
    <property type="nucleotide sequence ID" value="NZ_JTJJ01000011.1"/>
</dbReference>
<dbReference type="InterPro" id="IPR002104">
    <property type="entry name" value="Integrase_catalytic"/>
</dbReference>
<dbReference type="Gene3D" id="1.10.443.10">
    <property type="entry name" value="Intergrase catalytic core"/>
    <property type="match status" value="1"/>
</dbReference>
<dbReference type="Pfam" id="PF09003">
    <property type="entry name" value="Arm-DNA-bind_1"/>
    <property type="match status" value="1"/>
</dbReference>
<comment type="caution">
    <text evidence="8">The sequence shown here is derived from an EMBL/GenBank/DDBJ whole genome shotgun (WGS) entry which is preliminary data.</text>
</comment>
<sequence>MAKRPEKYDANLPRNLTYRKHRKIYAWRNPVTGKEISLGRISRRDAVAQAIEANLYIEQTSHPSFLIDKLLIRQTTSFSSWVERYLAIIQRRGHKPITNQIRRGQIATLEKHFGQHALDAITTRDVALFLDSYVVEGKNNMAATLRSVLQDMFREAMTEGVIERNPVEPTRVTRLKVSRERMSLSLFLAIRDAAGARESWLQNIMNLALITGQRREDLTRMQFADIREDRLYITQGKSGHRLALPLSLELVTVPLNLKSVIEQCQKGNASSHLIFSSETRGGRIPGPLTPNTITHTFAEVRDSVNGNSGESPPTFHEIRSLAGRLYEKERGAGFAQRVLGHKNLRMTEKYLDMRGMEYVLV</sequence>
<evidence type="ECO:0000259" key="6">
    <source>
        <dbReference type="PROSITE" id="PS51898"/>
    </source>
</evidence>
<comment type="similarity">
    <text evidence="1">Belongs to the 'phage' integrase family.</text>
</comment>
<dbReference type="InterPro" id="IPR044068">
    <property type="entry name" value="CB"/>
</dbReference>
<dbReference type="Gene3D" id="1.10.150.130">
    <property type="match status" value="1"/>
</dbReference>
<gene>
    <name evidence="8" type="ORF">QU24_02200</name>
</gene>
<evidence type="ECO:0000256" key="4">
    <source>
        <dbReference type="ARBA" id="ARBA00023172"/>
    </source>
</evidence>
<evidence type="ECO:0000256" key="2">
    <source>
        <dbReference type="ARBA" id="ARBA00022908"/>
    </source>
</evidence>
<evidence type="ECO:0000313" key="8">
    <source>
        <dbReference type="EMBL" id="KHJ69690.1"/>
    </source>
</evidence>
<dbReference type="SUPFAM" id="SSF56349">
    <property type="entry name" value="DNA breaking-rejoining enzymes"/>
    <property type="match status" value="1"/>
</dbReference>
<dbReference type="Proteomes" id="UP000030853">
    <property type="component" value="Unassembled WGS sequence"/>
</dbReference>
<dbReference type="GO" id="GO:0003677">
    <property type="term" value="F:DNA binding"/>
    <property type="evidence" value="ECO:0007669"/>
    <property type="project" value="UniProtKB-UniRule"/>
</dbReference>
<dbReference type="Pfam" id="PF00589">
    <property type="entry name" value="Phage_integrase"/>
    <property type="match status" value="1"/>
</dbReference>
<dbReference type="SUPFAM" id="SSF54171">
    <property type="entry name" value="DNA-binding domain"/>
    <property type="match status" value="1"/>
</dbReference>
<dbReference type="InterPro" id="IPR053876">
    <property type="entry name" value="Phage_int_M"/>
</dbReference>
<dbReference type="InterPro" id="IPR016177">
    <property type="entry name" value="DNA-bd_dom_sf"/>
</dbReference>
<evidence type="ECO:0000259" key="7">
    <source>
        <dbReference type="PROSITE" id="PS51900"/>
    </source>
</evidence>
<dbReference type="GO" id="GO:0006310">
    <property type="term" value="P:DNA recombination"/>
    <property type="evidence" value="ECO:0007669"/>
    <property type="project" value="UniProtKB-KW"/>
</dbReference>
<dbReference type="GO" id="GO:0008907">
    <property type="term" value="F:integrase activity"/>
    <property type="evidence" value="ECO:0007669"/>
    <property type="project" value="InterPro"/>
</dbReference>
<dbReference type="PROSITE" id="PS51900">
    <property type="entry name" value="CB"/>
    <property type="match status" value="1"/>
</dbReference>
<feature type="domain" description="Core-binding (CB)" evidence="7">
    <location>
        <begin position="76"/>
        <end position="157"/>
    </location>
</feature>
<dbReference type="Gene3D" id="3.30.160.60">
    <property type="entry name" value="Classic Zinc Finger"/>
    <property type="match status" value="1"/>
</dbReference>
<name>A0A0B1RF32_9GAMM</name>
<dbReference type="PROSITE" id="PS51898">
    <property type="entry name" value="TYR_RECOMBINASE"/>
    <property type="match status" value="1"/>
</dbReference>
<dbReference type="InterPro" id="IPR013762">
    <property type="entry name" value="Integrase-like_cat_sf"/>
</dbReference>
<dbReference type="InterPro" id="IPR011010">
    <property type="entry name" value="DNA_brk_join_enz"/>
</dbReference>
<dbReference type="AlphaFoldDB" id="A0A0B1RF32"/>
<feature type="domain" description="Tyr recombinase" evidence="6">
    <location>
        <begin position="174"/>
        <end position="361"/>
    </location>
</feature>
<evidence type="ECO:0000256" key="5">
    <source>
        <dbReference type="PROSITE-ProRule" id="PRU01248"/>
    </source>
</evidence>
<dbReference type="InterPro" id="IPR010998">
    <property type="entry name" value="Integrase_recombinase_N"/>
</dbReference>
<protein>
    <submittedName>
        <fullName evidence="8">Integrase</fullName>
    </submittedName>
</protein>